<dbReference type="PROSITE" id="PS51184">
    <property type="entry name" value="JMJC"/>
    <property type="match status" value="1"/>
</dbReference>
<proteinExistence type="predicted"/>
<dbReference type="SMART" id="SM00558">
    <property type="entry name" value="JmjC"/>
    <property type="match status" value="1"/>
</dbReference>
<dbReference type="InterPro" id="IPR003347">
    <property type="entry name" value="JmjC_dom"/>
</dbReference>
<sequence>MTNTASRAGPSGLPSVREVKGPYDGAVPEEITALNEPVILRGLVSHWPAVEAARSSDQEIRFYLRRFEGQGAFPVAAGPPELGGRIFYSDRFDGENVQRGQAPLGEILDRVLHFGSQDEPPLIYLASVEANRALPGFLGENELSIAGAEDPLISVWIGTQTRIAAHNDLPLNIACVAAGKRRFTLFPPDQTPNLYVGPFELTPAGRPISLVDLKNPDDERFPRFADALEHAQQADLEPGDALFIPSMWWHHVEAFGAFNMLVNYWWRTVPSYLGTPQDVLNHAMLTLRDLPENERMIWRDLFEHYVFGDAEAARAHIPEHARGILSPIDENLARRTRAFLLNRLNR</sequence>
<protein>
    <submittedName>
        <fullName evidence="3">Cupin-like domain-containing protein</fullName>
    </submittedName>
</protein>
<name>A0A9X2L850_9PROT</name>
<dbReference type="Gene3D" id="2.60.120.10">
    <property type="entry name" value="Jelly Rolls"/>
    <property type="match status" value="1"/>
</dbReference>
<gene>
    <name evidence="3" type="ORF">NOG11_04905</name>
</gene>
<dbReference type="PANTHER" id="PTHR12461">
    <property type="entry name" value="HYPOXIA-INDUCIBLE FACTOR 1 ALPHA INHIBITOR-RELATED"/>
    <property type="match status" value="1"/>
</dbReference>
<reference evidence="3" key="1">
    <citation type="submission" date="2022-07" db="EMBL/GenBank/DDBJ databases">
        <title>Parvularcula maris sp. nov., an algicidal bacterium isolated from seawater.</title>
        <authorList>
            <person name="Li F."/>
        </authorList>
    </citation>
    <scope>NUCLEOTIDE SEQUENCE</scope>
    <source>
        <strain evidence="3">BGMRC 0090</strain>
    </source>
</reference>
<feature type="domain" description="JmjC" evidence="2">
    <location>
        <begin position="117"/>
        <end position="283"/>
    </location>
</feature>
<keyword evidence="4" id="KW-1185">Reference proteome</keyword>
<dbReference type="SUPFAM" id="SSF51197">
    <property type="entry name" value="Clavaminate synthase-like"/>
    <property type="match status" value="1"/>
</dbReference>
<dbReference type="Proteomes" id="UP001142610">
    <property type="component" value="Unassembled WGS sequence"/>
</dbReference>
<evidence type="ECO:0000313" key="4">
    <source>
        <dbReference type="Proteomes" id="UP001142610"/>
    </source>
</evidence>
<accession>A0A9X2L850</accession>
<dbReference type="Pfam" id="PF13621">
    <property type="entry name" value="Cupin_8"/>
    <property type="match status" value="1"/>
</dbReference>
<comment type="caution">
    <text evidence="3">The sequence shown here is derived from an EMBL/GenBank/DDBJ whole genome shotgun (WGS) entry which is preliminary data.</text>
</comment>
<dbReference type="RefSeq" id="WP_256618569.1">
    <property type="nucleotide sequence ID" value="NZ_JANIBC010000002.1"/>
</dbReference>
<dbReference type="EMBL" id="JANIBC010000002">
    <property type="protein sequence ID" value="MCQ8184721.1"/>
    <property type="molecule type" value="Genomic_DNA"/>
</dbReference>
<feature type="region of interest" description="Disordered" evidence="1">
    <location>
        <begin position="1"/>
        <end position="20"/>
    </location>
</feature>
<dbReference type="AlphaFoldDB" id="A0A9X2L850"/>
<dbReference type="PANTHER" id="PTHR12461:SF105">
    <property type="entry name" value="HYPOXIA-INDUCIBLE FACTOR 1-ALPHA INHIBITOR"/>
    <property type="match status" value="1"/>
</dbReference>
<dbReference type="InterPro" id="IPR041667">
    <property type="entry name" value="Cupin_8"/>
</dbReference>
<evidence type="ECO:0000256" key="1">
    <source>
        <dbReference type="SAM" id="MobiDB-lite"/>
    </source>
</evidence>
<evidence type="ECO:0000313" key="3">
    <source>
        <dbReference type="EMBL" id="MCQ8184721.1"/>
    </source>
</evidence>
<dbReference type="InterPro" id="IPR014710">
    <property type="entry name" value="RmlC-like_jellyroll"/>
</dbReference>
<organism evidence="3 4">
    <name type="scientific">Parvularcula maris</name>
    <dbReference type="NCBI Taxonomy" id="2965077"/>
    <lineage>
        <taxon>Bacteria</taxon>
        <taxon>Pseudomonadati</taxon>
        <taxon>Pseudomonadota</taxon>
        <taxon>Alphaproteobacteria</taxon>
        <taxon>Parvularculales</taxon>
        <taxon>Parvularculaceae</taxon>
        <taxon>Parvularcula</taxon>
    </lineage>
</organism>
<evidence type="ECO:0000259" key="2">
    <source>
        <dbReference type="PROSITE" id="PS51184"/>
    </source>
</evidence>